<dbReference type="RefSeq" id="WP_187075389.1">
    <property type="nucleotide sequence ID" value="NZ_JACORT010000002.1"/>
</dbReference>
<keyword evidence="2" id="KW-1185">Reference proteome</keyword>
<protein>
    <submittedName>
        <fullName evidence="1">Uncharacterized protein</fullName>
    </submittedName>
</protein>
<evidence type="ECO:0000313" key="1">
    <source>
        <dbReference type="EMBL" id="MBC5782631.1"/>
    </source>
</evidence>
<proteinExistence type="predicted"/>
<evidence type="ECO:0000313" key="2">
    <source>
        <dbReference type="Proteomes" id="UP000608513"/>
    </source>
</evidence>
<comment type="caution">
    <text evidence="1">The sequence shown here is derived from an EMBL/GenBank/DDBJ whole genome shotgun (WGS) entry which is preliminary data.</text>
</comment>
<dbReference type="EMBL" id="JACORT010000002">
    <property type="protein sequence ID" value="MBC5782631.1"/>
    <property type="molecule type" value="Genomic_DNA"/>
</dbReference>
<sequence>MNDLERERLALCRDLEAKAMQALARRGMDPEQAVREGVREGTSRVFARYVAECHPSLRFRRLMAQSVLAAFGRLPLRYLRPIDYLGATMYLQRRWRRKFQARFLAFWDWAAQREPAQPLEEFVVELAAMALPPARDVARTAATRAVAPPGRMARD</sequence>
<accession>A0A923MPP9</accession>
<organism evidence="1 2">
    <name type="scientific">Ramlibacter cellulosilyticus</name>
    <dbReference type="NCBI Taxonomy" id="2764187"/>
    <lineage>
        <taxon>Bacteria</taxon>
        <taxon>Pseudomonadati</taxon>
        <taxon>Pseudomonadota</taxon>
        <taxon>Betaproteobacteria</taxon>
        <taxon>Burkholderiales</taxon>
        <taxon>Comamonadaceae</taxon>
        <taxon>Ramlibacter</taxon>
    </lineage>
</organism>
<gene>
    <name evidence="1" type="ORF">H8N03_06715</name>
</gene>
<dbReference type="AlphaFoldDB" id="A0A923MPP9"/>
<reference evidence="1" key="1">
    <citation type="submission" date="2020-08" db="EMBL/GenBank/DDBJ databases">
        <title>Ramlibacter sp. USB13 16S ribosomal RNA gene genome sequencing and assembly.</title>
        <authorList>
            <person name="Kang M."/>
        </authorList>
    </citation>
    <scope>NUCLEOTIDE SEQUENCE</scope>
    <source>
        <strain evidence="1">USB13</strain>
    </source>
</reference>
<dbReference type="Proteomes" id="UP000608513">
    <property type="component" value="Unassembled WGS sequence"/>
</dbReference>
<name>A0A923MPP9_9BURK</name>